<dbReference type="GO" id="GO:0016491">
    <property type="term" value="F:oxidoreductase activity"/>
    <property type="evidence" value="ECO:0007669"/>
    <property type="project" value="UniProtKB-KW"/>
</dbReference>
<dbReference type="PANTHER" id="PTHR43333:SF1">
    <property type="entry name" value="D-ISOMER SPECIFIC 2-HYDROXYACID DEHYDROGENASE NAD-BINDING DOMAIN-CONTAINING PROTEIN"/>
    <property type="match status" value="1"/>
</dbReference>
<dbReference type="SUPFAM" id="SSF52283">
    <property type="entry name" value="Formate/glycerate dehydrogenase catalytic domain-like"/>
    <property type="match status" value="1"/>
</dbReference>
<organism evidence="4 5">
    <name type="scientific">Bosea caraganae</name>
    <dbReference type="NCBI Taxonomy" id="2763117"/>
    <lineage>
        <taxon>Bacteria</taxon>
        <taxon>Pseudomonadati</taxon>
        <taxon>Pseudomonadota</taxon>
        <taxon>Alphaproteobacteria</taxon>
        <taxon>Hyphomicrobiales</taxon>
        <taxon>Boseaceae</taxon>
        <taxon>Bosea</taxon>
    </lineage>
</organism>
<proteinExistence type="predicted"/>
<dbReference type="GO" id="GO:0051287">
    <property type="term" value="F:NAD binding"/>
    <property type="evidence" value="ECO:0007669"/>
    <property type="project" value="InterPro"/>
</dbReference>
<evidence type="ECO:0000256" key="2">
    <source>
        <dbReference type="ARBA" id="ARBA00023027"/>
    </source>
</evidence>
<name>A0A370L7Z4_9HYPH</name>
<dbReference type="CDD" id="cd05300">
    <property type="entry name" value="2-Hacid_dh_1"/>
    <property type="match status" value="1"/>
</dbReference>
<dbReference type="OrthoDB" id="9787219at2"/>
<dbReference type="Proteomes" id="UP000255207">
    <property type="component" value="Unassembled WGS sequence"/>
</dbReference>
<dbReference type="InterPro" id="IPR006140">
    <property type="entry name" value="D-isomer_DH_NAD-bd"/>
</dbReference>
<keyword evidence="5" id="KW-1185">Reference proteome</keyword>
<dbReference type="SUPFAM" id="SSF51735">
    <property type="entry name" value="NAD(P)-binding Rossmann-fold domains"/>
    <property type="match status" value="1"/>
</dbReference>
<dbReference type="InterPro" id="IPR036291">
    <property type="entry name" value="NAD(P)-bd_dom_sf"/>
</dbReference>
<keyword evidence="1" id="KW-0560">Oxidoreductase</keyword>
<evidence type="ECO:0000256" key="1">
    <source>
        <dbReference type="ARBA" id="ARBA00023002"/>
    </source>
</evidence>
<protein>
    <submittedName>
        <fullName evidence="4">D-2-hydroxyacid dehydrogenase</fullName>
    </submittedName>
</protein>
<feature type="domain" description="D-isomer specific 2-hydroxyacid dehydrogenase NAD-binding" evidence="3">
    <location>
        <begin position="116"/>
        <end position="289"/>
    </location>
</feature>
<dbReference type="EMBL" id="QQTP01000004">
    <property type="protein sequence ID" value="RDJ26284.1"/>
    <property type="molecule type" value="Genomic_DNA"/>
</dbReference>
<keyword evidence="2" id="KW-0520">NAD</keyword>
<reference evidence="5" key="1">
    <citation type="submission" date="2018-07" db="EMBL/GenBank/DDBJ databases">
        <authorList>
            <person name="Safronova V.I."/>
            <person name="Chirak E.R."/>
            <person name="Sazanova A.L."/>
        </authorList>
    </citation>
    <scope>NUCLEOTIDE SEQUENCE [LARGE SCALE GENOMIC DNA]</scope>
    <source>
        <strain evidence="5">RCAM04685</strain>
    </source>
</reference>
<evidence type="ECO:0000259" key="3">
    <source>
        <dbReference type="Pfam" id="PF02826"/>
    </source>
</evidence>
<evidence type="ECO:0000313" key="5">
    <source>
        <dbReference type="Proteomes" id="UP000255207"/>
    </source>
</evidence>
<comment type="caution">
    <text evidence="4">The sequence shown here is derived from an EMBL/GenBank/DDBJ whole genome shotgun (WGS) entry which is preliminary data.</text>
</comment>
<dbReference type="RefSeq" id="WP_114829226.1">
    <property type="nucleotide sequence ID" value="NZ_QQTO01000022.1"/>
</dbReference>
<gene>
    <name evidence="4" type="ORF">DWE98_10705</name>
</gene>
<evidence type="ECO:0000313" key="4">
    <source>
        <dbReference type="EMBL" id="RDJ26284.1"/>
    </source>
</evidence>
<sequence>MRIHIQNHPNDGNPRATLEQWHEAVARAGDKGRGLEISIGHTEDEFSAAAGAMNALITSSRVVQNFLPAVTAPSLKLVFLTHAGVDSLAKGSFIPPGVTLLNNSGAHGAKAAEFALMAVLMLANHLPLFGDQQRQELWQRKLASSVAGRRVTIIGIGSIGGAIAQLLKGLGMHVTGVRTSTEPHPHCDRVVATSDLDKALPETEFLVLVAPLTPQTFEMLNRHRIGLLPAGAGVVNIGRGELVEQDALLDALDSGALGGAVLDVTTPEPVPPGHRLWKTRNLILTPHMSSGDPLTYIPRSLDIFLDNIDAHRAGRPLPNEVDLARGY</sequence>
<dbReference type="PANTHER" id="PTHR43333">
    <property type="entry name" value="2-HACID_DH_C DOMAIN-CONTAINING PROTEIN"/>
    <property type="match status" value="1"/>
</dbReference>
<dbReference type="AlphaFoldDB" id="A0A370L7Z4"/>
<dbReference type="Gene3D" id="3.40.50.720">
    <property type="entry name" value="NAD(P)-binding Rossmann-like Domain"/>
    <property type="match status" value="2"/>
</dbReference>
<accession>A0A370L7Z4</accession>
<dbReference type="Pfam" id="PF02826">
    <property type="entry name" value="2-Hacid_dh_C"/>
    <property type="match status" value="1"/>
</dbReference>